<dbReference type="Gene3D" id="3.40.50.1820">
    <property type="entry name" value="alpha/beta hydrolase"/>
    <property type="match status" value="1"/>
</dbReference>
<feature type="domain" description="Serine aminopeptidase S33" evidence="1">
    <location>
        <begin position="34"/>
        <end position="151"/>
    </location>
</feature>
<dbReference type="RefSeq" id="WP_110074504.1">
    <property type="nucleotide sequence ID" value="NZ_CM009897.1"/>
</dbReference>
<dbReference type="SUPFAM" id="SSF53474">
    <property type="entry name" value="alpha/beta-Hydrolases"/>
    <property type="match status" value="1"/>
</dbReference>
<dbReference type="AlphaFoldDB" id="A0A317G095"/>
<dbReference type="Pfam" id="PF12146">
    <property type="entry name" value="Hydrolase_4"/>
    <property type="match status" value="1"/>
</dbReference>
<evidence type="ECO:0000313" key="2">
    <source>
        <dbReference type="EMBL" id="PWT25993.1"/>
    </source>
</evidence>
<accession>A0A317G095</accession>
<dbReference type="GO" id="GO:0016787">
    <property type="term" value="F:hydrolase activity"/>
    <property type="evidence" value="ECO:0007669"/>
    <property type="project" value="UniProtKB-KW"/>
</dbReference>
<dbReference type="InterPro" id="IPR022742">
    <property type="entry name" value="Hydrolase_4"/>
</dbReference>
<keyword evidence="2" id="KW-0614">Plasmid</keyword>
<dbReference type="EMBL" id="NXNG01000002">
    <property type="protein sequence ID" value="PWT25993.1"/>
    <property type="molecule type" value="Genomic_DNA"/>
</dbReference>
<reference evidence="2 3" key="1">
    <citation type="submission" date="2017-09" db="EMBL/GenBank/DDBJ databases">
        <title>High-quality draft genome sequence of Butyrivibrio fibrisolvens INBov1, isolated from cow rumen.</title>
        <authorList>
            <person name="Rodriguez Hernaez J."/>
            <person name="Rivarola M."/>
            <person name="Paniego N."/>
            <person name="Cravero S."/>
            <person name="Ceron Cucchi M."/>
            <person name="Martinez M.C."/>
        </authorList>
    </citation>
    <scope>NUCLEOTIDE SEQUENCE [LARGE SCALE GENOMIC DNA]</scope>
    <source>
        <strain evidence="2 3">INBov1</strain>
        <plasmid evidence="3">pinbov266</plasmid>
    </source>
</reference>
<geneLocation type="plasmid" evidence="3">
    <name>pinbov266</name>
</geneLocation>
<keyword evidence="2" id="KW-0378">Hydrolase</keyword>
<dbReference type="PANTHER" id="PTHR22946">
    <property type="entry name" value="DIENELACTONE HYDROLASE DOMAIN-CONTAINING PROTEIN-RELATED"/>
    <property type="match status" value="1"/>
</dbReference>
<dbReference type="Proteomes" id="UP000245488">
    <property type="component" value="Plasmid pINBov266"/>
</dbReference>
<name>A0A317G095_BUTFI</name>
<keyword evidence="3" id="KW-1185">Reference proteome</keyword>
<comment type="caution">
    <text evidence="2">The sequence shown here is derived from an EMBL/GenBank/DDBJ whole genome shotgun (WGS) entry which is preliminary data.</text>
</comment>
<sequence length="253" mass="28467">MNETTNIIEKEYIISIADRQIYGKLFYPDDGSKHPAVILSHGYNGCCDDFEVECRDLAQNGYLAYAYDFCGGSTRSRSSLSTTQMTIFTEIEDLLGVFDNIKSLDIVDSSRIFLLGGSQGGLVTALTAEKISDQIAAMVLYYPALNIPDDWRRNFPLEKDIPETVSFWDMTLSRKFFTTIRDFNTFDNIGSYKGNILVIYGDRDPIIPLGVIDKAVQKYERIDLKILEGEGHGFSPDGRITAIDMVKDFLGKK</sequence>
<evidence type="ECO:0000313" key="3">
    <source>
        <dbReference type="Proteomes" id="UP000245488"/>
    </source>
</evidence>
<protein>
    <submittedName>
        <fullName evidence="2">Cinnamoyl ester hydrolase</fullName>
    </submittedName>
</protein>
<dbReference type="InterPro" id="IPR050261">
    <property type="entry name" value="FrsA_esterase"/>
</dbReference>
<gene>
    <name evidence="2" type="ORF">CPT75_01000</name>
</gene>
<dbReference type="InterPro" id="IPR029058">
    <property type="entry name" value="AB_hydrolase_fold"/>
</dbReference>
<proteinExistence type="predicted"/>
<evidence type="ECO:0000259" key="1">
    <source>
        <dbReference type="Pfam" id="PF12146"/>
    </source>
</evidence>
<organism evidence="2 3">
    <name type="scientific">Butyrivibrio fibrisolvens</name>
    <dbReference type="NCBI Taxonomy" id="831"/>
    <lineage>
        <taxon>Bacteria</taxon>
        <taxon>Bacillati</taxon>
        <taxon>Bacillota</taxon>
        <taxon>Clostridia</taxon>
        <taxon>Lachnospirales</taxon>
        <taxon>Lachnospiraceae</taxon>
        <taxon>Butyrivibrio</taxon>
    </lineage>
</organism>